<protein>
    <submittedName>
        <fullName evidence="2">Uncharacterized protein</fullName>
    </submittedName>
</protein>
<name>A0A0L0S1N9_ALLM3</name>
<feature type="compositionally biased region" description="Polar residues" evidence="1">
    <location>
        <begin position="28"/>
        <end position="46"/>
    </location>
</feature>
<reference evidence="2 3" key="1">
    <citation type="submission" date="2009-11" db="EMBL/GenBank/DDBJ databases">
        <title>Annotation of Allomyces macrogynus ATCC 38327.</title>
        <authorList>
            <consortium name="The Broad Institute Genome Sequencing Platform"/>
            <person name="Russ C."/>
            <person name="Cuomo C."/>
            <person name="Burger G."/>
            <person name="Gray M.W."/>
            <person name="Holland P.W.H."/>
            <person name="King N."/>
            <person name="Lang F.B.F."/>
            <person name="Roger A.J."/>
            <person name="Ruiz-Trillo I."/>
            <person name="Young S.K."/>
            <person name="Zeng Q."/>
            <person name="Gargeya S."/>
            <person name="Fitzgerald M."/>
            <person name="Haas B."/>
            <person name="Abouelleil A."/>
            <person name="Alvarado L."/>
            <person name="Arachchi H.M."/>
            <person name="Berlin A."/>
            <person name="Chapman S.B."/>
            <person name="Gearin G."/>
            <person name="Goldberg J."/>
            <person name="Griggs A."/>
            <person name="Gujja S."/>
            <person name="Hansen M."/>
            <person name="Heiman D."/>
            <person name="Howarth C."/>
            <person name="Larimer J."/>
            <person name="Lui A."/>
            <person name="MacDonald P.J.P."/>
            <person name="McCowen C."/>
            <person name="Montmayeur A."/>
            <person name="Murphy C."/>
            <person name="Neiman D."/>
            <person name="Pearson M."/>
            <person name="Priest M."/>
            <person name="Roberts A."/>
            <person name="Saif S."/>
            <person name="Shea T."/>
            <person name="Sisk P."/>
            <person name="Stolte C."/>
            <person name="Sykes S."/>
            <person name="Wortman J."/>
            <person name="Nusbaum C."/>
            <person name="Birren B."/>
        </authorList>
    </citation>
    <scope>NUCLEOTIDE SEQUENCE [LARGE SCALE GENOMIC DNA]</scope>
    <source>
        <strain evidence="2 3">ATCC 38327</strain>
    </source>
</reference>
<dbReference type="Proteomes" id="UP000054350">
    <property type="component" value="Unassembled WGS sequence"/>
</dbReference>
<feature type="region of interest" description="Disordered" evidence="1">
    <location>
        <begin position="1"/>
        <end position="61"/>
    </location>
</feature>
<keyword evidence="3" id="KW-1185">Reference proteome</keyword>
<evidence type="ECO:0000313" key="2">
    <source>
        <dbReference type="EMBL" id="KNE56321.1"/>
    </source>
</evidence>
<dbReference type="STRING" id="578462.A0A0L0S1N9"/>
<gene>
    <name evidence="2" type="ORF">AMAG_17900</name>
</gene>
<dbReference type="AlphaFoldDB" id="A0A0L0S1N9"/>
<dbReference type="VEuPathDB" id="FungiDB:AMAG_17900"/>
<feature type="region of interest" description="Disordered" evidence="1">
    <location>
        <begin position="83"/>
        <end position="114"/>
    </location>
</feature>
<evidence type="ECO:0000256" key="1">
    <source>
        <dbReference type="SAM" id="MobiDB-lite"/>
    </source>
</evidence>
<feature type="compositionally biased region" description="Low complexity" evidence="1">
    <location>
        <begin position="1"/>
        <end position="27"/>
    </location>
</feature>
<sequence>MSLYKSALNSSRAAASARNQQQPSPSAHESTGADSAPSSGFTTPTDSFIAPHGGPALRQPADAVDLASGVRAQINQFAGADAFSAASSRPTTPAEHASPSASKPARRLFPNSRDSSFLASSQDVFLTPRSSGTPNGPAAGTGGPGVRLGGIENLAKAGTPSTTTTKLHPLQLGGSFAGVSVAAAPAQQHPRIMGASIEAIMAPFTLANHSQRDHHHHPQEDDVITAPFHLVPTAIPDLALDLPAGRDGISVPTRLRPGDFVAHIPGGGRANGDPLAPRPISHLGGAESASALMINVPSSTSDPPANALGADRSVLPHNRSFSALMPTSELFLGPELGQSPSTTVASKASIMALAPKSPRSGATAPRAGRRRGDGQR</sequence>
<dbReference type="EMBL" id="GG745330">
    <property type="protein sequence ID" value="KNE56321.1"/>
    <property type="molecule type" value="Genomic_DNA"/>
</dbReference>
<organism evidence="2 3">
    <name type="scientific">Allomyces macrogynus (strain ATCC 38327)</name>
    <name type="common">Allomyces javanicus var. macrogynus</name>
    <dbReference type="NCBI Taxonomy" id="578462"/>
    <lineage>
        <taxon>Eukaryota</taxon>
        <taxon>Fungi</taxon>
        <taxon>Fungi incertae sedis</taxon>
        <taxon>Blastocladiomycota</taxon>
        <taxon>Blastocladiomycetes</taxon>
        <taxon>Blastocladiales</taxon>
        <taxon>Blastocladiaceae</taxon>
        <taxon>Allomyces</taxon>
    </lineage>
</organism>
<feature type="region of interest" description="Disordered" evidence="1">
    <location>
        <begin position="351"/>
        <end position="376"/>
    </location>
</feature>
<evidence type="ECO:0000313" key="3">
    <source>
        <dbReference type="Proteomes" id="UP000054350"/>
    </source>
</evidence>
<proteinExistence type="predicted"/>
<reference evidence="3" key="2">
    <citation type="submission" date="2009-11" db="EMBL/GenBank/DDBJ databases">
        <title>The Genome Sequence of Allomyces macrogynus strain ATCC 38327.</title>
        <authorList>
            <consortium name="The Broad Institute Genome Sequencing Platform"/>
            <person name="Russ C."/>
            <person name="Cuomo C."/>
            <person name="Shea T."/>
            <person name="Young S.K."/>
            <person name="Zeng Q."/>
            <person name="Koehrsen M."/>
            <person name="Haas B."/>
            <person name="Borodovsky M."/>
            <person name="Guigo R."/>
            <person name="Alvarado L."/>
            <person name="Berlin A."/>
            <person name="Borenstein D."/>
            <person name="Chen Z."/>
            <person name="Engels R."/>
            <person name="Freedman E."/>
            <person name="Gellesch M."/>
            <person name="Goldberg J."/>
            <person name="Griggs A."/>
            <person name="Gujja S."/>
            <person name="Heiman D."/>
            <person name="Hepburn T."/>
            <person name="Howarth C."/>
            <person name="Jen D."/>
            <person name="Larson L."/>
            <person name="Lewis B."/>
            <person name="Mehta T."/>
            <person name="Park D."/>
            <person name="Pearson M."/>
            <person name="Roberts A."/>
            <person name="Saif S."/>
            <person name="Shenoy N."/>
            <person name="Sisk P."/>
            <person name="Stolte C."/>
            <person name="Sykes S."/>
            <person name="Walk T."/>
            <person name="White J."/>
            <person name="Yandava C."/>
            <person name="Burger G."/>
            <person name="Gray M.W."/>
            <person name="Holland P.W.H."/>
            <person name="King N."/>
            <person name="Lang F.B.F."/>
            <person name="Roger A.J."/>
            <person name="Ruiz-Trillo I."/>
            <person name="Lander E."/>
            <person name="Nusbaum C."/>
        </authorList>
    </citation>
    <scope>NUCLEOTIDE SEQUENCE [LARGE SCALE GENOMIC DNA]</scope>
    <source>
        <strain evidence="3">ATCC 38327</strain>
    </source>
</reference>
<accession>A0A0L0S1N9</accession>